<protein>
    <submittedName>
        <fullName evidence="2">Uncharacterized protein</fullName>
    </submittedName>
</protein>
<comment type="caution">
    <text evidence="2">The sequence shown here is derived from an EMBL/GenBank/DDBJ whole genome shotgun (WGS) entry which is preliminary data.</text>
</comment>
<sequence>MIKSDNTNYKNIANDFYPIFLYAIKRYNANFRDDEIKEYNPVRSLELTNILLTKLSEFVMSNSNYILLNSDVGFGRETIFIIDKTSKTFLIFLTQNNFNNICRESTSRLYIKRVVDFIEKKNNTYLFDEQFYNISIAEFLFNLKITMNNDDISIINDVNKVSIITYGYNVYESILVDYNLCIPYNANDISQSTVISLLNYIDNQNSRYNETERLYNSENTGHNIDGIFAEIKTDEEIENERKNNSEEDDNISFVSLK</sequence>
<dbReference type="EMBL" id="SAYE01000003">
    <property type="protein sequence ID" value="TXJ52882.1"/>
    <property type="molecule type" value="Genomic_DNA"/>
</dbReference>
<evidence type="ECO:0000313" key="3">
    <source>
        <dbReference type="Proteomes" id="UP000322307"/>
    </source>
</evidence>
<evidence type="ECO:0000256" key="1">
    <source>
        <dbReference type="SAM" id="MobiDB-lite"/>
    </source>
</evidence>
<dbReference type="RefSeq" id="WP_147717249.1">
    <property type="nucleotide sequence ID" value="NZ_SAYE01000003.1"/>
</dbReference>
<organism evidence="2 3">
    <name type="scientific">Brachyspira aalborgi</name>
    <dbReference type="NCBI Taxonomy" id="29522"/>
    <lineage>
        <taxon>Bacteria</taxon>
        <taxon>Pseudomonadati</taxon>
        <taxon>Spirochaetota</taxon>
        <taxon>Spirochaetia</taxon>
        <taxon>Brachyspirales</taxon>
        <taxon>Brachyspiraceae</taxon>
        <taxon>Brachyspira</taxon>
    </lineage>
</organism>
<reference evidence="2 3" key="1">
    <citation type="journal article" date="1992" name="Lakartidningen">
        <title>[Penicillin V and not amoxicillin is the first choice preparation in acute otitis].</title>
        <authorList>
            <person name="Kamme C."/>
            <person name="Lundgren K."/>
            <person name="Prellner K."/>
        </authorList>
    </citation>
    <scope>NUCLEOTIDE SEQUENCE [LARGE SCALE GENOMIC DNA]</scope>
    <source>
        <strain evidence="2 3">PC3939II</strain>
    </source>
</reference>
<proteinExistence type="predicted"/>
<feature type="region of interest" description="Disordered" evidence="1">
    <location>
        <begin position="238"/>
        <end position="257"/>
    </location>
</feature>
<name>A0A5C8FTG7_9SPIR</name>
<gene>
    <name evidence="2" type="ORF">EPJ84_00685</name>
</gene>
<dbReference type="Proteomes" id="UP000322307">
    <property type="component" value="Unassembled WGS sequence"/>
</dbReference>
<dbReference type="AlphaFoldDB" id="A0A5C8FTG7"/>
<evidence type="ECO:0000313" key="2">
    <source>
        <dbReference type="EMBL" id="TXJ52882.1"/>
    </source>
</evidence>
<accession>A0A5C8FTG7</accession>